<dbReference type="InterPro" id="IPR003749">
    <property type="entry name" value="ThiS/MoaD-like"/>
</dbReference>
<dbReference type="InterPro" id="IPR016155">
    <property type="entry name" value="Mopterin_synth/thiamin_S_b"/>
</dbReference>
<evidence type="ECO:0000313" key="2">
    <source>
        <dbReference type="Proteomes" id="UP000192569"/>
    </source>
</evidence>
<sequence length="65" mass="7489">MKVILHRPQRKEIEIPGGRKLIEIARELNINLESHLVVRNNTILTRDEFIRDDEVIEVFPAVSGG</sequence>
<gene>
    <name evidence="1" type="ORF">SAMN00808754_2133</name>
</gene>
<protein>
    <submittedName>
        <fullName evidence="1">Sulfur carrier protein</fullName>
    </submittedName>
</protein>
<accession>A0A1W1VXK1</accession>
<dbReference type="EMBL" id="LT838272">
    <property type="protein sequence ID" value="SMB98112.1"/>
    <property type="molecule type" value="Genomic_DNA"/>
</dbReference>
<proteinExistence type="predicted"/>
<dbReference type="Proteomes" id="UP000192569">
    <property type="component" value="Chromosome I"/>
</dbReference>
<dbReference type="Gene3D" id="3.10.20.30">
    <property type="match status" value="1"/>
</dbReference>
<organism evidence="1 2">
    <name type="scientific">Thermanaeromonas toyohensis ToBE</name>
    <dbReference type="NCBI Taxonomy" id="698762"/>
    <lineage>
        <taxon>Bacteria</taxon>
        <taxon>Bacillati</taxon>
        <taxon>Bacillota</taxon>
        <taxon>Clostridia</taxon>
        <taxon>Neomoorellales</taxon>
        <taxon>Neomoorellaceae</taxon>
        <taxon>Thermanaeromonas</taxon>
    </lineage>
</organism>
<dbReference type="InterPro" id="IPR012675">
    <property type="entry name" value="Beta-grasp_dom_sf"/>
</dbReference>
<keyword evidence="2" id="KW-1185">Reference proteome</keyword>
<dbReference type="Pfam" id="PF02597">
    <property type="entry name" value="ThiS"/>
    <property type="match status" value="1"/>
</dbReference>
<reference evidence="1 2" key="1">
    <citation type="submission" date="2017-04" db="EMBL/GenBank/DDBJ databases">
        <authorList>
            <person name="Afonso C.L."/>
            <person name="Miller P.J."/>
            <person name="Scott M.A."/>
            <person name="Spackman E."/>
            <person name="Goraichik I."/>
            <person name="Dimitrov K.M."/>
            <person name="Suarez D.L."/>
            <person name="Swayne D.E."/>
        </authorList>
    </citation>
    <scope>NUCLEOTIDE SEQUENCE [LARGE SCALE GENOMIC DNA]</scope>
    <source>
        <strain evidence="1 2">ToBE</strain>
    </source>
</reference>
<name>A0A1W1VXK1_9FIRM</name>
<dbReference type="RefSeq" id="WP_084665699.1">
    <property type="nucleotide sequence ID" value="NZ_LT838272.1"/>
</dbReference>
<dbReference type="STRING" id="698762.SAMN00808754_2133"/>
<dbReference type="SUPFAM" id="SSF54285">
    <property type="entry name" value="MoaD/ThiS"/>
    <property type="match status" value="1"/>
</dbReference>
<evidence type="ECO:0000313" key="1">
    <source>
        <dbReference type="EMBL" id="SMB98112.1"/>
    </source>
</evidence>
<dbReference type="OrthoDB" id="9799338at2"/>
<dbReference type="AlphaFoldDB" id="A0A1W1VXK1"/>